<feature type="region of interest" description="Disordered" evidence="2">
    <location>
        <begin position="252"/>
        <end position="276"/>
    </location>
</feature>
<keyword evidence="1" id="KW-0175">Coiled coil</keyword>
<comment type="caution">
    <text evidence="3">The sequence shown here is derived from an EMBL/GenBank/DDBJ whole genome shotgun (WGS) entry which is preliminary data.</text>
</comment>
<feature type="compositionally biased region" description="Basic residues" evidence="2">
    <location>
        <begin position="119"/>
        <end position="128"/>
    </location>
</feature>
<organism evidence="3 4">
    <name type="scientific">Linnemannia hyalina</name>
    <dbReference type="NCBI Taxonomy" id="64524"/>
    <lineage>
        <taxon>Eukaryota</taxon>
        <taxon>Fungi</taxon>
        <taxon>Fungi incertae sedis</taxon>
        <taxon>Mucoromycota</taxon>
        <taxon>Mortierellomycotina</taxon>
        <taxon>Mortierellomycetes</taxon>
        <taxon>Mortierellales</taxon>
        <taxon>Mortierellaceae</taxon>
        <taxon>Linnemannia</taxon>
    </lineage>
</organism>
<name>A0A9P7XUL6_9FUNG</name>
<evidence type="ECO:0000313" key="3">
    <source>
        <dbReference type="EMBL" id="KAG9066046.1"/>
    </source>
</evidence>
<reference evidence="3" key="1">
    <citation type="submission" date="2021-06" db="EMBL/GenBank/DDBJ databases">
        <title>Genome Sequence of Mortierella hyaline Strain SCG-10, a Cold-Adapted, Nitrate-Reducing Fungus Isolated from Soil in Minnesota, USA.</title>
        <authorList>
            <person name="Aldossari N."/>
        </authorList>
    </citation>
    <scope>NUCLEOTIDE SEQUENCE</scope>
    <source>
        <strain evidence="3">SCG-10</strain>
    </source>
</reference>
<sequence length="769" mass="85095">MDSHGNPWSFQQQQQQQQTQFLEDEDDDTTAANSPFHSQRSHDRKHYSFASSITLASDSFHDDFFSLRKSTPSTTTGAYDSSDRDLQQQQQQQQSSHVRTWSQEDTITSASDYGEDDKHHRHRHHHHNNTGNFQRHSDNDDVLEALSLADNTLESSLLPSSTGHSLSFTASSSFEVIPHTHTDLAVERNMSDSGIGVEGDVLGHLVQKLQSEVADTRAVVSDLETRLNAAEHSNKHIVEELKMLLADAEGTLVGSDDSDSGGESEVVSSKHGSGSEDETNIVYNRICHALQSLISEAQTALVLNTSAALFAPPPTGRGPCRHQQQQRLKPITQNQGPQGQSIPGLFIDDSELLNNGGSSNQGDTCSHSSCRTSRRGSINLSRSPFHLRVASGSSAASVTSSSSRLSRSSSINSAYSRMIWKEKQLEQYERYRRSCDRVSLELEMLLNDTRMDADYDDDYSNPLGSLFPLLTESPFAHLHPGISETSKGTTPMKPPPLSTATLEEEAKAQPGRGGRAEALRAGSRAERIQRNFQAQFLSPQVHTGRSHSHLYGYQGYQHQQHPPSPYLRFRSSGKSSMHSMPRQQQLRNFRNQGVGSSRSQSLLLQLYGLWKQTWLRRRIMHILTGSLEVGLILWVIFKLGEVSLSLMGVPLLKGGPQTWLLYVYGDRQGPGSTVAKELYEKIRRDGLKLRQVHLRRARESEQILQDFAASEVASGLVAGFGPAGNQGAKVPFSAAGMVWGPVQRMVTHAATGFVLAYLADHGKRLSKKL</sequence>
<feature type="compositionally biased region" description="Polar residues" evidence="2">
    <location>
        <begin position="1"/>
        <end position="10"/>
    </location>
</feature>
<feature type="compositionally biased region" description="Low complexity" evidence="2">
    <location>
        <begin position="263"/>
        <end position="272"/>
    </location>
</feature>
<feature type="compositionally biased region" description="Polar residues" evidence="2">
    <location>
        <begin position="95"/>
        <end position="111"/>
    </location>
</feature>
<proteinExistence type="predicted"/>
<keyword evidence="4" id="KW-1185">Reference proteome</keyword>
<evidence type="ECO:0000256" key="1">
    <source>
        <dbReference type="SAM" id="Coils"/>
    </source>
</evidence>
<evidence type="ECO:0000313" key="4">
    <source>
        <dbReference type="Proteomes" id="UP000707451"/>
    </source>
</evidence>
<dbReference type="EMBL" id="JAHRHY010000010">
    <property type="protein sequence ID" value="KAG9066046.1"/>
    <property type="molecule type" value="Genomic_DNA"/>
</dbReference>
<evidence type="ECO:0000256" key="2">
    <source>
        <dbReference type="SAM" id="MobiDB-lite"/>
    </source>
</evidence>
<feature type="region of interest" description="Disordered" evidence="2">
    <location>
        <begin position="1"/>
        <end position="44"/>
    </location>
</feature>
<feature type="region of interest" description="Disordered" evidence="2">
    <location>
        <begin position="71"/>
        <end position="137"/>
    </location>
</feature>
<gene>
    <name evidence="3" type="ORF">KI688_001265</name>
</gene>
<feature type="region of interest" description="Disordered" evidence="2">
    <location>
        <begin position="482"/>
        <end position="516"/>
    </location>
</feature>
<accession>A0A9P7XUL6</accession>
<feature type="coiled-coil region" evidence="1">
    <location>
        <begin position="206"/>
        <end position="240"/>
    </location>
</feature>
<dbReference type="AlphaFoldDB" id="A0A9P7XUL6"/>
<feature type="compositionally biased region" description="Low complexity" evidence="2">
    <location>
        <begin position="364"/>
        <end position="375"/>
    </location>
</feature>
<protein>
    <submittedName>
        <fullName evidence="3">Uncharacterized protein</fullName>
    </submittedName>
</protein>
<dbReference type="Proteomes" id="UP000707451">
    <property type="component" value="Unassembled WGS sequence"/>
</dbReference>
<dbReference type="OrthoDB" id="2397368at2759"/>
<feature type="region of interest" description="Disordered" evidence="2">
    <location>
        <begin position="356"/>
        <end position="375"/>
    </location>
</feature>
<feature type="compositionally biased region" description="Low complexity" evidence="2">
    <location>
        <begin position="11"/>
        <end position="20"/>
    </location>
</feature>